<dbReference type="InterPro" id="IPR050678">
    <property type="entry name" value="DNA_Partitioning_ATPase"/>
</dbReference>
<dbReference type="EMBL" id="WTPX01000057">
    <property type="protein sequence ID" value="NNJ25980.1"/>
    <property type="molecule type" value="Genomic_DNA"/>
</dbReference>
<protein>
    <submittedName>
        <fullName evidence="2">Chromosome partitioning protein ParA</fullName>
    </submittedName>
</protein>
<dbReference type="Proteomes" id="UP000609651">
    <property type="component" value="Unassembled WGS sequence"/>
</dbReference>
<organism evidence="2 3">
    <name type="scientific">Alienimonas chondri</name>
    <dbReference type="NCBI Taxonomy" id="2681879"/>
    <lineage>
        <taxon>Bacteria</taxon>
        <taxon>Pseudomonadati</taxon>
        <taxon>Planctomycetota</taxon>
        <taxon>Planctomycetia</taxon>
        <taxon>Planctomycetales</taxon>
        <taxon>Planctomycetaceae</taxon>
        <taxon>Alienimonas</taxon>
    </lineage>
</organism>
<sequence length="270" mass="29503">MTVLCLINQKGGCGKSSTGFHLAGALAADGRRVLLVDADPQGSTSQGFFGPGLVESLPPERTLAVLFDERFGFADRSRLALRTEFEGIDVVPANHHLARHNKPEPETGGDLQYAVRELLDELPAYDVVLIDCPPNLYTCSWTAMVASDRVLIPVPPEDFGTQGIRAVHAAVGEARTLNPSLRRLGHLLTRVDSRLLIHRSYEKELRAAYGELVLDTTVPEASAFKVALARRRPVEFHEPHSKAAEATRELMREIDARLASKQPRRAAGGA</sequence>
<dbReference type="SUPFAM" id="SSF52540">
    <property type="entry name" value="P-loop containing nucleoside triphosphate hydrolases"/>
    <property type="match status" value="1"/>
</dbReference>
<proteinExistence type="predicted"/>
<accession>A0ABX1VDI7</accession>
<gene>
    <name evidence="2" type="primary">parA</name>
    <name evidence="2" type="ORF">LzC2_20590</name>
</gene>
<reference evidence="2 3" key="1">
    <citation type="journal article" date="2020" name="Syst. Appl. Microbiol.">
        <title>Alienimonas chondri sp. nov., a novel planctomycete isolated from the biofilm of the red alga Chondrus crispus.</title>
        <authorList>
            <person name="Vitorino I."/>
            <person name="Albuquerque L."/>
            <person name="Wiegand S."/>
            <person name="Kallscheuer N."/>
            <person name="da Costa M.S."/>
            <person name="Lobo-da-Cunha A."/>
            <person name="Jogler C."/>
            <person name="Lage O.M."/>
        </authorList>
    </citation>
    <scope>NUCLEOTIDE SEQUENCE [LARGE SCALE GENOMIC DNA]</scope>
    <source>
        <strain evidence="2 3">LzC2</strain>
    </source>
</reference>
<dbReference type="InterPro" id="IPR027417">
    <property type="entry name" value="P-loop_NTPase"/>
</dbReference>
<evidence type="ECO:0000313" key="2">
    <source>
        <dbReference type="EMBL" id="NNJ25980.1"/>
    </source>
</evidence>
<dbReference type="Pfam" id="PF13614">
    <property type="entry name" value="AAA_31"/>
    <property type="match status" value="1"/>
</dbReference>
<keyword evidence="3" id="KW-1185">Reference proteome</keyword>
<evidence type="ECO:0000259" key="1">
    <source>
        <dbReference type="Pfam" id="PF13614"/>
    </source>
</evidence>
<name>A0ABX1VDI7_9PLAN</name>
<dbReference type="CDD" id="cd02042">
    <property type="entry name" value="ParAB_family"/>
    <property type="match status" value="1"/>
</dbReference>
<dbReference type="InterPro" id="IPR025669">
    <property type="entry name" value="AAA_dom"/>
</dbReference>
<comment type="caution">
    <text evidence="2">The sequence shown here is derived from an EMBL/GenBank/DDBJ whole genome shotgun (WGS) entry which is preliminary data.</text>
</comment>
<evidence type="ECO:0000313" key="3">
    <source>
        <dbReference type="Proteomes" id="UP000609651"/>
    </source>
</evidence>
<dbReference type="PANTHER" id="PTHR13696:SF99">
    <property type="entry name" value="COBYRINIC ACID AC-DIAMIDE SYNTHASE"/>
    <property type="match status" value="1"/>
</dbReference>
<dbReference type="PANTHER" id="PTHR13696">
    <property type="entry name" value="P-LOOP CONTAINING NUCLEOSIDE TRIPHOSPHATE HYDROLASE"/>
    <property type="match status" value="1"/>
</dbReference>
<feature type="domain" description="AAA" evidence="1">
    <location>
        <begin position="1"/>
        <end position="181"/>
    </location>
</feature>
<dbReference type="Gene3D" id="3.40.50.300">
    <property type="entry name" value="P-loop containing nucleotide triphosphate hydrolases"/>
    <property type="match status" value="1"/>
</dbReference>
<dbReference type="RefSeq" id="WP_171186544.1">
    <property type="nucleotide sequence ID" value="NZ_WTPX01000057.1"/>
</dbReference>